<protein>
    <submittedName>
        <fullName evidence="1">Uncharacterized protein</fullName>
    </submittedName>
</protein>
<dbReference type="Proteomes" id="UP001162992">
    <property type="component" value="Chromosome 17"/>
</dbReference>
<evidence type="ECO:0000313" key="2">
    <source>
        <dbReference type="Proteomes" id="UP001162992"/>
    </source>
</evidence>
<reference evidence="2" key="1">
    <citation type="journal article" date="2024" name="Proc. Natl. Acad. Sci. U.S.A.">
        <title>Extraordinary preservation of gene collinearity over three hundred million years revealed in homosporous lycophytes.</title>
        <authorList>
            <person name="Li C."/>
            <person name="Wickell D."/>
            <person name="Kuo L.Y."/>
            <person name="Chen X."/>
            <person name="Nie B."/>
            <person name="Liao X."/>
            <person name="Peng D."/>
            <person name="Ji J."/>
            <person name="Jenkins J."/>
            <person name="Williams M."/>
            <person name="Shu S."/>
            <person name="Plott C."/>
            <person name="Barry K."/>
            <person name="Rajasekar S."/>
            <person name="Grimwood J."/>
            <person name="Han X."/>
            <person name="Sun S."/>
            <person name="Hou Z."/>
            <person name="He W."/>
            <person name="Dai G."/>
            <person name="Sun C."/>
            <person name="Schmutz J."/>
            <person name="Leebens-Mack J.H."/>
            <person name="Li F.W."/>
            <person name="Wang L."/>
        </authorList>
    </citation>
    <scope>NUCLEOTIDE SEQUENCE [LARGE SCALE GENOMIC DNA]</scope>
    <source>
        <strain evidence="2">cv. PW_Plant_1</strain>
    </source>
</reference>
<evidence type="ECO:0000313" key="1">
    <source>
        <dbReference type="EMBL" id="KAJ7525955.1"/>
    </source>
</evidence>
<dbReference type="EMBL" id="CM055108">
    <property type="protein sequence ID" value="KAJ7525955.1"/>
    <property type="molecule type" value="Genomic_DNA"/>
</dbReference>
<comment type="caution">
    <text evidence="1">The sequence shown here is derived from an EMBL/GenBank/DDBJ whole genome shotgun (WGS) entry which is preliminary data.</text>
</comment>
<proteinExistence type="predicted"/>
<organism evidence="1 2">
    <name type="scientific">Diphasiastrum complanatum</name>
    <name type="common">Issler's clubmoss</name>
    <name type="synonym">Lycopodium complanatum</name>
    <dbReference type="NCBI Taxonomy" id="34168"/>
    <lineage>
        <taxon>Eukaryota</taxon>
        <taxon>Viridiplantae</taxon>
        <taxon>Streptophyta</taxon>
        <taxon>Embryophyta</taxon>
        <taxon>Tracheophyta</taxon>
        <taxon>Lycopodiopsida</taxon>
        <taxon>Lycopodiales</taxon>
        <taxon>Lycopodiaceae</taxon>
        <taxon>Lycopodioideae</taxon>
        <taxon>Diphasiastrum</taxon>
    </lineage>
</organism>
<accession>A0ACC2B893</accession>
<keyword evidence="2" id="KW-1185">Reference proteome</keyword>
<sequence length="342" mass="38453">MSIDEFLQNIWTAEEGQAMAAAMLGNAHPPPPPPPPPQSEHEGGGLLQSNLQQAGSFTLPLPRTLSRKTVDEVWKEIQGLKRQQEREEEQHQEQEHKQQQRVQGGFGEMTLEDFLVKAGIVRDDTDVGPVVNSFASTFAAAGRPAPQADVETIAQQHNQQQQLEWYNYQLKQQQQQRLLQQQQAEAAATMLGVAKRTGPIGGMMLAGNVLETPLDIAPGNLASGLSLSPGLATPDLASKRRGFDVVERTVERRQRRMIKNRESAARSRARKQAYTMELETEVMQLKEENLRLKRQRLCRLLRQYKNQREHQYVSFEESTVHIGDLACNYSRHASFGSGSKCH</sequence>
<name>A0ACC2B893_DIPCM</name>
<gene>
    <name evidence="1" type="ORF">O6H91_17G075500</name>
</gene>